<dbReference type="Proteomes" id="UP000475325">
    <property type="component" value="Unassembled WGS sequence"/>
</dbReference>
<evidence type="ECO:0000256" key="1">
    <source>
        <dbReference type="SAM" id="SignalP"/>
    </source>
</evidence>
<evidence type="ECO:0000313" key="4">
    <source>
        <dbReference type="Proteomes" id="UP000475325"/>
    </source>
</evidence>
<sequence>MRIQSKPLLWQAGVLAALLFFKGIEAGVAAVTEHDLGGYVKLIKRVNDDGVPEIHMDLHERWHNDEIGQALRKRQESGIEKNENAYAFLPVPSTEERDMFKDSFKWVCGSANNKISSVQELTGAAMTIMSKSGHYEIEGWSTPGTISLGNQATDPKKYQDEVPVHCLGEAGKTSIVMSPVKSGVEFKYGISLSRALIGRCINTMIYICQYDLSESVGNFQFNPKQNHLDFVQIQTVAKPCERWVDPLCKSGDDESKAECLATKLLLGIPWSKTLPTPTKPAKKKK</sequence>
<dbReference type="AlphaFoldDB" id="A0A7C8NQH8"/>
<comment type="caution">
    <text evidence="2">The sequence shown here is derived from an EMBL/GenBank/DDBJ whole genome shotgun (WGS) entry which is preliminary data.</text>
</comment>
<protein>
    <submittedName>
        <fullName evidence="2">Uncharacterized protein</fullName>
    </submittedName>
</protein>
<dbReference type="Proteomes" id="UP000480548">
    <property type="component" value="Unassembled WGS sequence"/>
</dbReference>
<gene>
    <name evidence="2" type="ORF">TWF102_005139</name>
    <name evidence="3" type="ORF">TWF703_002464</name>
</gene>
<reference evidence="4 5" key="1">
    <citation type="submission" date="2019-06" db="EMBL/GenBank/DDBJ databases">
        <authorList>
            <person name="Palmer J.M."/>
        </authorList>
    </citation>
    <scope>NUCLEOTIDE SEQUENCE [LARGE SCALE GENOMIC DNA]</scope>
    <source>
        <strain evidence="2 4">TWF102</strain>
        <strain evidence="3 5">TWF703</strain>
    </source>
</reference>
<dbReference type="EMBL" id="WIQZ01000015">
    <property type="protein sequence ID" value="KAF3140959.1"/>
    <property type="molecule type" value="Genomic_DNA"/>
</dbReference>
<evidence type="ECO:0000313" key="5">
    <source>
        <dbReference type="Proteomes" id="UP000480548"/>
    </source>
</evidence>
<feature type="signal peptide" evidence="1">
    <location>
        <begin position="1"/>
        <end position="26"/>
    </location>
</feature>
<accession>A0A7C8NQH8</accession>
<name>A0A7C8NQH8_ORBOL</name>
<keyword evidence="1" id="KW-0732">Signal</keyword>
<organism evidence="2 4">
    <name type="scientific">Orbilia oligospora</name>
    <name type="common">Nematode-trapping fungus</name>
    <name type="synonym">Arthrobotrys oligospora</name>
    <dbReference type="NCBI Taxonomy" id="2813651"/>
    <lineage>
        <taxon>Eukaryota</taxon>
        <taxon>Fungi</taxon>
        <taxon>Dikarya</taxon>
        <taxon>Ascomycota</taxon>
        <taxon>Pezizomycotina</taxon>
        <taxon>Orbiliomycetes</taxon>
        <taxon>Orbiliales</taxon>
        <taxon>Orbiliaceae</taxon>
        <taxon>Orbilia</taxon>
    </lineage>
</organism>
<evidence type="ECO:0000313" key="3">
    <source>
        <dbReference type="EMBL" id="KAF3140959.1"/>
    </source>
</evidence>
<proteinExistence type="predicted"/>
<evidence type="ECO:0000313" key="2">
    <source>
        <dbReference type="EMBL" id="KAF3100758.1"/>
    </source>
</evidence>
<dbReference type="EMBL" id="WIQW01000025">
    <property type="protein sequence ID" value="KAF3100758.1"/>
    <property type="molecule type" value="Genomic_DNA"/>
</dbReference>
<feature type="chain" id="PRO_5036398244" evidence="1">
    <location>
        <begin position="27"/>
        <end position="285"/>
    </location>
</feature>